<name>A0A2T9YKQ9_9FUNG</name>
<dbReference type="Pfam" id="PF00400">
    <property type="entry name" value="WD40"/>
    <property type="match status" value="3"/>
</dbReference>
<proteinExistence type="predicted"/>
<protein>
    <submittedName>
        <fullName evidence="6">Uncharacterized protein</fullName>
    </submittedName>
</protein>
<keyword evidence="2" id="KW-0677">Repeat</keyword>
<evidence type="ECO:0000313" key="7">
    <source>
        <dbReference type="Proteomes" id="UP000245699"/>
    </source>
</evidence>
<dbReference type="InterPro" id="IPR001680">
    <property type="entry name" value="WD40_rpt"/>
</dbReference>
<evidence type="ECO:0000256" key="1">
    <source>
        <dbReference type="ARBA" id="ARBA00022574"/>
    </source>
</evidence>
<organism evidence="6 7">
    <name type="scientific">Furculomyces boomerangus</name>
    <dbReference type="NCBI Taxonomy" id="61424"/>
    <lineage>
        <taxon>Eukaryota</taxon>
        <taxon>Fungi</taxon>
        <taxon>Fungi incertae sedis</taxon>
        <taxon>Zoopagomycota</taxon>
        <taxon>Kickxellomycotina</taxon>
        <taxon>Harpellomycetes</taxon>
        <taxon>Harpellales</taxon>
        <taxon>Harpellaceae</taxon>
        <taxon>Furculomyces</taxon>
    </lineage>
</organism>
<dbReference type="PANTHER" id="PTHR22889:SF0">
    <property type="entry name" value="WD REPEAT-CONTAINING PROTEIN 89"/>
    <property type="match status" value="1"/>
</dbReference>
<dbReference type="SUPFAM" id="SSF50978">
    <property type="entry name" value="WD40 repeat-like"/>
    <property type="match status" value="1"/>
</dbReference>
<evidence type="ECO:0000256" key="3">
    <source>
        <dbReference type="PROSITE-ProRule" id="PRU00221"/>
    </source>
</evidence>
<dbReference type="EMBL" id="MBFT01001086">
    <property type="protein sequence ID" value="PVU85418.1"/>
    <property type="molecule type" value="Genomic_DNA"/>
</dbReference>
<reference evidence="6 7" key="1">
    <citation type="journal article" date="2018" name="MBio">
        <title>Comparative Genomics Reveals the Core Gene Toolbox for the Fungus-Insect Symbiosis.</title>
        <authorList>
            <person name="Wang Y."/>
            <person name="Stata M."/>
            <person name="Wang W."/>
            <person name="Stajich J.E."/>
            <person name="White M.M."/>
            <person name="Moncalvo J.M."/>
        </authorList>
    </citation>
    <scope>NUCLEOTIDE SEQUENCE [LARGE SCALE GENOMIC DNA]</scope>
    <source>
        <strain evidence="6 7">AUS-77-4</strain>
    </source>
</reference>
<comment type="caution">
    <text evidence="6">The sequence shown here is derived from an EMBL/GenBank/DDBJ whole genome shotgun (WGS) entry which is preliminary data.</text>
</comment>
<dbReference type="InterPro" id="IPR015943">
    <property type="entry name" value="WD40/YVTN_repeat-like_dom_sf"/>
</dbReference>
<evidence type="ECO:0000313" key="4">
    <source>
        <dbReference type="EMBL" id="PVU85418.1"/>
    </source>
</evidence>
<dbReference type="Proteomes" id="UP000245699">
    <property type="component" value="Unassembled WGS sequence"/>
</dbReference>
<dbReference type="Gene3D" id="2.130.10.10">
    <property type="entry name" value="YVTN repeat-like/Quinoprotein amine dehydrogenase"/>
    <property type="match status" value="3"/>
</dbReference>
<dbReference type="OrthoDB" id="25131at2759"/>
<gene>
    <name evidence="6" type="ORF">BB559_003545</name>
    <name evidence="5" type="ORF">BB559_006876</name>
    <name evidence="4" type="ORF">BB559_007044</name>
</gene>
<keyword evidence="7" id="KW-1185">Reference proteome</keyword>
<dbReference type="PROSITE" id="PS50294">
    <property type="entry name" value="WD_REPEATS_REGION"/>
    <property type="match status" value="1"/>
</dbReference>
<feature type="repeat" description="WD" evidence="3">
    <location>
        <begin position="304"/>
        <end position="338"/>
    </location>
</feature>
<dbReference type="PANTHER" id="PTHR22889">
    <property type="entry name" value="WD REPEAT-CONTAINING PROTEIN 89"/>
    <property type="match status" value="1"/>
</dbReference>
<feature type="repeat" description="WD" evidence="3">
    <location>
        <begin position="52"/>
        <end position="91"/>
    </location>
</feature>
<evidence type="ECO:0000313" key="6">
    <source>
        <dbReference type="EMBL" id="PVU92915.1"/>
    </source>
</evidence>
<dbReference type="InterPro" id="IPR039328">
    <property type="entry name" value="WDR89"/>
</dbReference>
<dbReference type="PROSITE" id="PS50082">
    <property type="entry name" value="WD_REPEATS_2"/>
    <property type="match status" value="2"/>
</dbReference>
<dbReference type="InterPro" id="IPR019775">
    <property type="entry name" value="WD40_repeat_CS"/>
</dbReference>
<accession>A0A2T9YKQ9</accession>
<evidence type="ECO:0000313" key="5">
    <source>
        <dbReference type="EMBL" id="PVU85680.1"/>
    </source>
</evidence>
<evidence type="ECO:0000256" key="2">
    <source>
        <dbReference type="ARBA" id="ARBA00022737"/>
    </source>
</evidence>
<sequence>MNCVASINLPNQNNQPQYVQNVLGTGFGIAASTSANSINLFDYQTLSLVSEIGRHNGPISDIKLKNNNLVSCGLDNLIKVWDLRTNTSSPVQEFMAPYPLLSFDITCDQQHIIAGSEQYTRNNIPKFTFGDLTSNADSDVAIFFWDARVSNKQITMFPESHNNDITQIKCHPSKPRQFMSASTDGLVCLYDYLNTMDENDAMVYSCNTNVSVQQAGYFGPNSEFLYSISDMNTLSLWYEDSTMISDLGSICNEDQSKGTIIDYAISTAYDTNSSNLYLNAGDIEGNIYLYNVNVDGLHPIQSLTGGHTDIVRCINWDFAGHKAISGGEDGRICFWSAN</sequence>
<dbReference type="InterPro" id="IPR036322">
    <property type="entry name" value="WD40_repeat_dom_sf"/>
</dbReference>
<dbReference type="AlphaFoldDB" id="A0A2T9YKQ9"/>
<dbReference type="EMBL" id="MBFT01001051">
    <property type="protein sequence ID" value="PVU85680.1"/>
    <property type="molecule type" value="Genomic_DNA"/>
</dbReference>
<dbReference type="SMART" id="SM00320">
    <property type="entry name" value="WD40"/>
    <property type="match status" value="3"/>
</dbReference>
<dbReference type="EMBL" id="MBFT01000341">
    <property type="protein sequence ID" value="PVU92915.1"/>
    <property type="molecule type" value="Genomic_DNA"/>
</dbReference>
<dbReference type="PROSITE" id="PS00678">
    <property type="entry name" value="WD_REPEATS_1"/>
    <property type="match status" value="1"/>
</dbReference>
<keyword evidence="1 3" id="KW-0853">WD repeat</keyword>
<dbReference type="STRING" id="61424.A0A2T9YKQ9"/>